<accession>Q69IW0</accession>
<sequence length="56" mass="6262">MGHSGNDCPETREEVMYMGNNNNGFRPQGDQGWNLPRPYYQGDALSKKLAANSTRS</sequence>
<evidence type="ECO:0000313" key="1">
    <source>
        <dbReference type="EMBL" id="BAD32083.1"/>
    </source>
</evidence>
<dbReference type="AlphaFoldDB" id="Q69IW0"/>
<dbReference type="EMBL" id="AP006481">
    <property type="protein sequence ID" value="BAD32083.1"/>
    <property type="molecule type" value="Genomic_DNA"/>
</dbReference>
<reference evidence="1" key="1">
    <citation type="journal article" date="2004" name="Plant Cell">
        <title>Composition and structure of the centromeric region of rice chromosome 8.</title>
        <authorList>
            <person name="Wu J."/>
            <person name="Yamagata H."/>
            <person name="Hayashi-Tsugane M."/>
            <person name="Hijishita S."/>
            <person name="Fujisawa M."/>
            <person name="Shibata M."/>
            <person name="Itoh Y."/>
            <person name="Nakamura M."/>
            <person name="Sakaguchi M."/>
            <person name="Yoshihara R."/>
            <person name="Kobayashi H."/>
            <person name="Itoh K."/>
            <person name="Karasawa W."/>
            <person name="Yamamoto M."/>
            <person name="Saji S."/>
            <person name="Katagiri S."/>
            <person name="Kanamori H."/>
            <person name="Namiki N."/>
            <person name="Katayose Y."/>
            <person name="Matsumoto T."/>
            <person name="Sasaki T."/>
        </authorList>
    </citation>
    <scope>NUCLEOTIDE SEQUENCE</scope>
</reference>
<name>Q69IW0_ORYSJ</name>
<protein>
    <submittedName>
        <fullName evidence="1">Uncharacterized protein</fullName>
    </submittedName>
</protein>
<proteinExistence type="predicted"/>
<gene>
    <name evidence="1" type="primary">B1100F03.135</name>
</gene>
<organism evidence="1">
    <name type="scientific">Oryza sativa subsp. japonica</name>
    <name type="common">Rice</name>
    <dbReference type="NCBI Taxonomy" id="39947"/>
    <lineage>
        <taxon>Eukaryota</taxon>
        <taxon>Viridiplantae</taxon>
        <taxon>Streptophyta</taxon>
        <taxon>Embryophyta</taxon>
        <taxon>Tracheophyta</taxon>
        <taxon>Spermatophyta</taxon>
        <taxon>Magnoliopsida</taxon>
        <taxon>Liliopsida</taxon>
        <taxon>Poales</taxon>
        <taxon>Poaceae</taxon>
        <taxon>BOP clade</taxon>
        <taxon>Oryzoideae</taxon>
        <taxon>Oryzeae</taxon>
        <taxon>Oryzinae</taxon>
        <taxon>Oryza</taxon>
        <taxon>Oryza sativa</taxon>
    </lineage>
</organism>